<dbReference type="SUPFAM" id="SSF82171">
    <property type="entry name" value="DPP6 N-terminal domain-like"/>
    <property type="match status" value="1"/>
</dbReference>
<keyword evidence="8" id="KW-1185">Reference proteome</keyword>
<dbReference type="Proteomes" id="UP001165060">
    <property type="component" value="Unassembled WGS sequence"/>
</dbReference>
<dbReference type="SMART" id="SM00320">
    <property type="entry name" value="WD40"/>
    <property type="match status" value="4"/>
</dbReference>
<accession>A0ABQ6MEF0</accession>
<evidence type="ECO:0000256" key="3">
    <source>
        <dbReference type="ARBA" id="ARBA00023273"/>
    </source>
</evidence>
<dbReference type="PANTHER" id="PTHR24098:SF0">
    <property type="entry name" value="OUTER SEGMENT 5"/>
    <property type="match status" value="1"/>
</dbReference>
<evidence type="ECO:0000259" key="6">
    <source>
        <dbReference type="Pfam" id="PF23387"/>
    </source>
</evidence>
<evidence type="ECO:0000313" key="8">
    <source>
        <dbReference type="Proteomes" id="UP001165060"/>
    </source>
</evidence>
<protein>
    <recommendedName>
        <fullName evidence="9">Intraflagellar transport protein 80</fullName>
    </recommendedName>
</protein>
<dbReference type="InterPro" id="IPR015943">
    <property type="entry name" value="WD40/YVTN_repeat-like_dom_sf"/>
</dbReference>
<dbReference type="Pfam" id="PF23387">
    <property type="entry name" value="TPR_IFT80_172"/>
    <property type="match status" value="1"/>
</dbReference>
<feature type="compositionally biased region" description="Basic and acidic residues" evidence="4">
    <location>
        <begin position="630"/>
        <end position="648"/>
    </location>
</feature>
<organism evidence="7 8">
    <name type="scientific">Tetraparma gracilis</name>
    <dbReference type="NCBI Taxonomy" id="2962635"/>
    <lineage>
        <taxon>Eukaryota</taxon>
        <taxon>Sar</taxon>
        <taxon>Stramenopiles</taxon>
        <taxon>Ochrophyta</taxon>
        <taxon>Bolidophyceae</taxon>
        <taxon>Parmales</taxon>
        <taxon>Triparmaceae</taxon>
        <taxon>Tetraparma</taxon>
    </lineage>
</organism>
<keyword evidence="2" id="KW-0969">Cilium</keyword>
<dbReference type="SUPFAM" id="SSF50978">
    <property type="entry name" value="WD40 repeat-like"/>
    <property type="match status" value="1"/>
</dbReference>
<dbReference type="InterPro" id="IPR056456">
    <property type="entry name" value="Beta-prop_IFT80_2nd"/>
</dbReference>
<evidence type="ECO:0000256" key="4">
    <source>
        <dbReference type="SAM" id="MobiDB-lite"/>
    </source>
</evidence>
<evidence type="ECO:0000259" key="5">
    <source>
        <dbReference type="Pfam" id="PF23335"/>
    </source>
</evidence>
<dbReference type="Gene3D" id="2.130.10.10">
    <property type="entry name" value="YVTN repeat-like/Quinoprotein amine dehydrogenase"/>
    <property type="match status" value="1"/>
</dbReference>
<dbReference type="Pfam" id="PF00400">
    <property type="entry name" value="WD40"/>
    <property type="match status" value="1"/>
</dbReference>
<dbReference type="InterPro" id="IPR036322">
    <property type="entry name" value="WD40_repeat_dom_sf"/>
</dbReference>
<proteinExistence type="predicted"/>
<evidence type="ECO:0008006" key="9">
    <source>
        <dbReference type="Google" id="ProtNLM"/>
    </source>
</evidence>
<comment type="caution">
    <text evidence="7">The sequence shown here is derived from an EMBL/GenBank/DDBJ whole genome shotgun (WGS) entry which is preliminary data.</text>
</comment>
<dbReference type="PANTHER" id="PTHR24098">
    <property type="entry name" value="OUTER SEGMENT 5"/>
    <property type="match status" value="1"/>
</dbReference>
<comment type="subcellular location">
    <subcellularLocation>
        <location evidence="1">Cell projection</location>
        <location evidence="1">Cilium</location>
    </subcellularLocation>
</comment>
<name>A0ABQ6MEF0_9STRA</name>
<dbReference type="InterPro" id="IPR001680">
    <property type="entry name" value="WD40_rpt"/>
</dbReference>
<feature type="domain" description="IFT80/172/WDR35 TPR" evidence="6">
    <location>
        <begin position="494"/>
        <end position="641"/>
    </location>
</feature>
<feature type="region of interest" description="Disordered" evidence="4">
    <location>
        <begin position="629"/>
        <end position="648"/>
    </location>
</feature>
<evidence type="ECO:0000256" key="1">
    <source>
        <dbReference type="ARBA" id="ARBA00004138"/>
    </source>
</evidence>
<evidence type="ECO:0000313" key="7">
    <source>
        <dbReference type="EMBL" id="GMI24558.1"/>
    </source>
</evidence>
<evidence type="ECO:0000256" key="2">
    <source>
        <dbReference type="ARBA" id="ARBA00023069"/>
    </source>
</evidence>
<feature type="non-terminal residue" evidence="7">
    <location>
        <position position="1"/>
    </location>
</feature>
<dbReference type="InterPro" id="IPR056157">
    <property type="entry name" value="TPR_IFT80_172_dom"/>
</dbReference>
<dbReference type="Pfam" id="PF23335">
    <property type="entry name" value="Beta-prop_IFT80_2nd"/>
    <property type="match status" value="1"/>
</dbReference>
<keyword evidence="3" id="KW-0966">Cell projection</keyword>
<dbReference type="EMBL" id="BRYB01001384">
    <property type="protein sequence ID" value="GMI24558.1"/>
    <property type="molecule type" value="Genomic_DNA"/>
</dbReference>
<reference evidence="7 8" key="1">
    <citation type="journal article" date="2023" name="Commun. Biol.">
        <title>Genome analysis of Parmales, the sister group of diatoms, reveals the evolutionary specialization of diatoms from phago-mixotrophs to photoautotrophs.</title>
        <authorList>
            <person name="Ban H."/>
            <person name="Sato S."/>
            <person name="Yoshikawa S."/>
            <person name="Yamada K."/>
            <person name="Nakamura Y."/>
            <person name="Ichinomiya M."/>
            <person name="Sato N."/>
            <person name="Blanc-Mathieu R."/>
            <person name="Endo H."/>
            <person name="Kuwata A."/>
            <person name="Ogata H."/>
        </authorList>
    </citation>
    <scope>NUCLEOTIDE SEQUENCE [LARGE SCALE GENOMIC DNA]</scope>
</reference>
<gene>
    <name evidence="7" type="ORF">TeGR_g3141</name>
</gene>
<feature type="domain" description="IFT80 second beta-propeller" evidence="5">
    <location>
        <begin position="172"/>
        <end position="466"/>
    </location>
</feature>
<sequence length="648" mass="72218">VWSRNGNLRTSLISVGKPVHALAWGPKGTDLLLAHGNLLSVKSTAAGKRTLQWKGLPDSSGIVLCVDWSSVTNRIVTGSEDCIYRIFDSFGLPLYVSKRAEHAITSVAWRPSGDSFAVGSFNVLRLCDATGWTYSRTRTNVGSFMRLKWSPDGTQLAGATGGGKAVFAQIVDRTMEYGSVSATLTDPSKITVADCSVPGSEEELDFPRDRVVDFALGYGHLVVCTASQCFVYEAPNYNTPQVFDLRNAVNLLVLSKKSFAIVDTVNGVQVYNYEGRLLSSPRFQGLRPEFLSADYLSLSPDVIAILDQTDLKTVRIFDALTGRPCASGPEIKHDQEITKVSLSQYGTSSLDRRLVFIDSNRELFITPTANLPGVRKKFAVQKLATQVDTCCWNDESDLLACVADSRLTVYYYPHALYVDKDLLSLTQETQDGSEFGKLPQIQTFYGTQIGVRRADGALLTATVPPYPAMLYEYASGGRWKECTQLCRFIKSPQLWGTLAGMAIYHQDLESAEIALSAVKEVDKLQYIKHIKSLPSSEVRNSEMMLYKRCAEEAESILMQASPPLVYHAIKLNIRLFKWDRALEIAKKNKKYEDIVLWYRNKYLKEFGRSENMDAYARLGKEMGDLDDEEIERKKNEAKEAELGSGDRK</sequence>